<evidence type="ECO:0000313" key="3">
    <source>
        <dbReference type="Proteomes" id="UP000014540"/>
    </source>
</evidence>
<dbReference type="EMBL" id="AKWZ02000006">
    <property type="protein sequence ID" value="EPG74849.1"/>
    <property type="molecule type" value="Genomic_DNA"/>
</dbReference>
<reference evidence="2" key="1">
    <citation type="submission" date="2013-04" db="EMBL/GenBank/DDBJ databases">
        <authorList>
            <person name="Harkins D.M."/>
            <person name="Durkin A.S."/>
            <person name="Selengut J.D."/>
            <person name="Sanka R."/>
            <person name="DePew J."/>
            <person name="Purushe J."/>
            <person name="Ahmed A."/>
            <person name="van der Linden H."/>
            <person name="Goris M.G.A."/>
            <person name="Hartskeerl R.A."/>
            <person name="Vinetz J.M."/>
            <person name="Sutton G.G."/>
            <person name="Nelson W.C."/>
            <person name="Fouts D.E."/>
        </authorList>
    </citation>
    <scope>NUCLEOTIDE SEQUENCE [LARGE SCALE GENOMIC DNA]</scope>
    <source>
        <strain evidence="2">BUT 6</strain>
    </source>
</reference>
<keyword evidence="1" id="KW-1133">Transmembrane helix</keyword>
<keyword evidence="3" id="KW-1185">Reference proteome</keyword>
<keyword evidence="1" id="KW-0812">Transmembrane</keyword>
<name>S3V2I2_9LEPT</name>
<feature type="transmembrane region" description="Helical" evidence="1">
    <location>
        <begin position="41"/>
        <end position="61"/>
    </location>
</feature>
<evidence type="ECO:0000256" key="1">
    <source>
        <dbReference type="SAM" id="Phobius"/>
    </source>
</evidence>
<feature type="transmembrane region" description="Helical" evidence="1">
    <location>
        <begin position="6"/>
        <end position="29"/>
    </location>
</feature>
<evidence type="ECO:0000313" key="2">
    <source>
        <dbReference type="EMBL" id="EPG74849.1"/>
    </source>
</evidence>
<dbReference type="Proteomes" id="UP000014540">
    <property type="component" value="Unassembled WGS sequence"/>
</dbReference>
<dbReference type="AlphaFoldDB" id="S3V2I2"/>
<protein>
    <submittedName>
        <fullName evidence="2">Uncharacterized protein</fullName>
    </submittedName>
</protein>
<gene>
    <name evidence="2" type="ORF">LEP1GSC058_1507</name>
</gene>
<organism evidence="2 3">
    <name type="scientific">Leptospira fainei serovar Hurstbridge str. BUT 6</name>
    <dbReference type="NCBI Taxonomy" id="1193011"/>
    <lineage>
        <taxon>Bacteria</taxon>
        <taxon>Pseudomonadati</taxon>
        <taxon>Spirochaetota</taxon>
        <taxon>Spirochaetia</taxon>
        <taxon>Leptospirales</taxon>
        <taxon>Leptospiraceae</taxon>
        <taxon>Leptospira</taxon>
    </lineage>
</organism>
<keyword evidence="1" id="KW-0472">Membrane</keyword>
<sequence length="93" mass="10799">MLLFGHILAFGISLFLLIVSLFFSAWLSWKDPEPVQTLRKFWPLIFAVVYLLAPDLIPGWLDDTVIVALAGFYQYWKNRNDTEEATFDKNDKS</sequence>
<comment type="caution">
    <text evidence="2">The sequence shown here is derived from an EMBL/GenBank/DDBJ whole genome shotgun (WGS) entry which is preliminary data.</text>
</comment>
<accession>S3V2I2</accession>
<proteinExistence type="predicted"/>